<dbReference type="SMART" id="SM00052">
    <property type="entry name" value="EAL"/>
    <property type="match status" value="1"/>
</dbReference>
<dbReference type="PROSITE" id="PS50883">
    <property type="entry name" value="EAL"/>
    <property type="match status" value="1"/>
</dbReference>
<evidence type="ECO:0000313" key="6">
    <source>
        <dbReference type="Proteomes" id="UP001196980"/>
    </source>
</evidence>
<evidence type="ECO:0000313" key="5">
    <source>
        <dbReference type="EMBL" id="MBV6342559.1"/>
    </source>
</evidence>
<dbReference type="InterPro" id="IPR003018">
    <property type="entry name" value="GAF"/>
</dbReference>
<evidence type="ECO:0000259" key="1">
    <source>
        <dbReference type="PROSITE" id="PS50112"/>
    </source>
</evidence>
<feature type="non-terminal residue" evidence="5">
    <location>
        <position position="1"/>
    </location>
</feature>
<keyword evidence="6" id="KW-1185">Reference proteome</keyword>
<dbReference type="EMBL" id="JABXWD010000282">
    <property type="protein sequence ID" value="MBV6342559.1"/>
    <property type="molecule type" value="Genomic_DNA"/>
</dbReference>
<evidence type="ECO:0000259" key="3">
    <source>
        <dbReference type="PROSITE" id="PS50883"/>
    </source>
</evidence>
<evidence type="ECO:0000259" key="2">
    <source>
        <dbReference type="PROSITE" id="PS50113"/>
    </source>
</evidence>
<protein>
    <submittedName>
        <fullName evidence="5">EAL domain-containing protein</fullName>
    </submittedName>
</protein>
<dbReference type="InterPro" id="IPR000160">
    <property type="entry name" value="GGDEF_dom"/>
</dbReference>
<dbReference type="Proteomes" id="UP001196980">
    <property type="component" value="Unassembled WGS sequence"/>
</dbReference>
<evidence type="ECO:0000259" key="4">
    <source>
        <dbReference type="PROSITE" id="PS50887"/>
    </source>
</evidence>
<dbReference type="NCBIfam" id="TIGR00229">
    <property type="entry name" value="sensory_box"/>
    <property type="match status" value="1"/>
</dbReference>
<dbReference type="SMART" id="SM00267">
    <property type="entry name" value="GGDEF"/>
    <property type="match status" value="1"/>
</dbReference>
<feature type="domain" description="PAC" evidence="2">
    <location>
        <begin position="57"/>
        <end position="105"/>
    </location>
</feature>
<reference evidence="5 6" key="1">
    <citation type="journal article" date="2020" name="J Geophys Res Biogeosci">
        <title>Magnetotaxis as an Adaptation to Enable Bacterial Shuttling of Microbial Sulfur and Sulfur Cycling Across Aquatic Oxic#Anoxic Interfaces.</title>
        <authorList>
            <person name="Li J."/>
            <person name="Liu P."/>
            <person name="Wang J."/>
            <person name="Roberts A.P."/>
            <person name="Pan Y."/>
        </authorList>
    </citation>
    <scope>NUCLEOTIDE SEQUENCE [LARGE SCALE GENOMIC DNA]</scope>
    <source>
        <strain evidence="5 6">MYR-1_YQ</strain>
    </source>
</reference>
<proteinExistence type="predicted"/>
<dbReference type="CDD" id="cd01948">
    <property type="entry name" value="EAL"/>
    <property type="match status" value="1"/>
</dbReference>
<dbReference type="PROSITE" id="PS50887">
    <property type="entry name" value="GGDEF"/>
    <property type="match status" value="1"/>
</dbReference>
<dbReference type="NCBIfam" id="TIGR00254">
    <property type="entry name" value="GGDEF"/>
    <property type="match status" value="1"/>
</dbReference>
<name>A0ABS6S128_9BACT</name>
<comment type="caution">
    <text evidence="5">The sequence shown here is derived from an EMBL/GenBank/DDBJ whole genome shotgun (WGS) entry which is preliminary data.</text>
</comment>
<dbReference type="Pfam" id="PF13185">
    <property type="entry name" value="GAF_2"/>
    <property type="match status" value="1"/>
</dbReference>
<dbReference type="SMART" id="SM00065">
    <property type="entry name" value="GAF"/>
    <property type="match status" value="1"/>
</dbReference>
<dbReference type="InterPro" id="IPR052155">
    <property type="entry name" value="Biofilm_reg_signaling"/>
</dbReference>
<dbReference type="RefSeq" id="WP_218253175.1">
    <property type="nucleotide sequence ID" value="NZ_JABXWD010000282.1"/>
</dbReference>
<dbReference type="InterPro" id="IPR001633">
    <property type="entry name" value="EAL_dom"/>
</dbReference>
<dbReference type="CDD" id="cd01949">
    <property type="entry name" value="GGDEF"/>
    <property type="match status" value="1"/>
</dbReference>
<dbReference type="CDD" id="cd00130">
    <property type="entry name" value="PAS"/>
    <property type="match status" value="1"/>
</dbReference>
<dbReference type="PROSITE" id="PS50112">
    <property type="entry name" value="PAS"/>
    <property type="match status" value="1"/>
</dbReference>
<dbReference type="PANTHER" id="PTHR44757:SF2">
    <property type="entry name" value="BIOFILM ARCHITECTURE MAINTENANCE PROTEIN MBAA"/>
    <property type="match status" value="1"/>
</dbReference>
<feature type="domain" description="EAL" evidence="3">
    <location>
        <begin position="454"/>
        <end position="708"/>
    </location>
</feature>
<dbReference type="PANTHER" id="PTHR44757">
    <property type="entry name" value="DIGUANYLATE CYCLASE DGCP"/>
    <property type="match status" value="1"/>
</dbReference>
<dbReference type="PROSITE" id="PS50113">
    <property type="entry name" value="PAC"/>
    <property type="match status" value="1"/>
</dbReference>
<feature type="domain" description="PAS" evidence="1">
    <location>
        <begin position="1"/>
        <end position="55"/>
    </location>
</feature>
<dbReference type="Pfam" id="PF00990">
    <property type="entry name" value="GGDEF"/>
    <property type="match status" value="1"/>
</dbReference>
<gene>
    <name evidence="5" type="ORF">HWQ67_13295</name>
</gene>
<organism evidence="5 6">
    <name type="scientific">Candidatus Magnetobacterium casense</name>
    <dbReference type="NCBI Taxonomy" id="1455061"/>
    <lineage>
        <taxon>Bacteria</taxon>
        <taxon>Pseudomonadati</taxon>
        <taxon>Nitrospirota</taxon>
        <taxon>Thermodesulfovibrionia</taxon>
        <taxon>Thermodesulfovibrionales</taxon>
        <taxon>Candidatus Magnetobacteriaceae</taxon>
        <taxon>Candidatus Magnetobacterium</taxon>
    </lineage>
</organism>
<accession>A0ABS6S128</accession>
<dbReference type="Pfam" id="PF00563">
    <property type="entry name" value="EAL"/>
    <property type="match status" value="1"/>
</dbReference>
<dbReference type="InterPro" id="IPR000014">
    <property type="entry name" value="PAS"/>
</dbReference>
<dbReference type="Pfam" id="PF13426">
    <property type="entry name" value="PAS_9"/>
    <property type="match status" value="1"/>
</dbReference>
<feature type="domain" description="GGDEF" evidence="4">
    <location>
        <begin position="312"/>
        <end position="445"/>
    </location>
</feature>
<dbReference type="InterPro" id="IPR000700">
    <property type="entry name" value="PAS-assoc_C"/>
</dbReference>
<sequence>SLVDKEGNFIQANDAYCNMLGYNHEDFSQMRLSDIEASMSPEELKGHMRKVIEAGSARFETKNRRKDGSIVDIEISVNFLRSDNLLFAFLRDITERKNMEEELKLKSEDIARNYDMQNVVNRILKLSYKNLTIKEFLDLVLDVLFSFPCFAIKPVGCIFLCDDTASVLKMVAIKNFPTALLEPCKEIQTGRCICGLAASKRKLIYKDRIDSEHGIVYENMPEHGHYCVPIITQDRVLGVINVYVEAGHKHNKTEEQLLLMLADTLAAIIERRMADEKLEYMANYDTLTGVPNRTLLYDRLTQSINQSKRYKDKTAVLYIDLDKFKAINDKHGHDAGDVVLKKASARFKRSVRDVDTVARLGGDEFAVVVRGFNKPDELTELCSRIIDEIDRPMEYKGKTLLVNASIGISVYPKDGSDGMLLLKKADTAMYNAKTSSGSNFLFYDDSMDGNLRERDKLEEDILYAITNNQFVLYYQPIIDIATNKITSAEALIRWNHLIFGLIYPDRFISLEEEAGLGVEIDRWVIKTVIEQNILWHKQGLPLLNIAVNVTCNLLQQDDFADYVIRTLSDVQMDPEFFEVDIAECIANQNIEQTKTVLTRLSNAGVKVSLDDFGAGYSSLIYLKRLPFDKIKLDKFFIMNITHDQDTLIIVKTIVDMAHNLRKTIIAKGIETQEQLELLTSIGCDEAQGYLFGKPLSAGDFMAFERDKVSS</sequence>